<dbReference type="Gene3D" id="3.10.129.10">
    <property type="entry name" value="Hotdog Thioesterase"/>
    <property type="match status" value="1"/>
</dbReference>
<dbReference type="EMBL" id="NJGC01000003">
    <property type="protein sequence ID" value="PAM73730.1"/>
    <property type="molecule type" value="Genomic_DNA"/>
</dbReference>
<dbReference type="AlphaFoldDB" id="A0A270NPY4"/>
<evidence type="ECO:0000313" key="2">
    <source>
        <dbReference type="EMBL" id="PAM73730.1"/>
    </source>
</evidence>
<name>A0A270NPY4_STEMA</name>
<gene>
    <name evidence="2" type="ORF">CEK00_04125</name>
</gene>
<protein>
    <submittedName>
        <fullName evidence="2">Dehydratase</fullName>
    </submittedName>
</protein>
<evidence type="ECO:0000313" key="3">
    <source>
        <dbReference type="Proteomes" id="UP000216433"/>
    </source>
</evidence>
<organism evidence="2 3">
    <name type="scientific">Stenotrophomonas maltophilia</name>
    <name type="common">Pseudomonas maltophilia</name>
    <name type="synonym">Xanthomonas maltophilia</name>
    <dbReference type="NCBI Taxonomy" id="40324"/>
    <lineage>
        <taxon>Bacteria</taxon>
        <taxon>Pseudomonadati</taxon>
        <taxon>Pseudomonadota</taxon>
        <taxon>Gammaproteobacteria</taxon>
        <taxon>Lysobacterales</taxon>
        <taxon>Lysobacteraceae</taxon>
        <taxon>Stenotrophomonas</taxon>
        <taxon>Stenotrophomonas maltophilia group</taxon>
    </lineage>
</organism>
<accession>A0A270NPY4</accession>
<dbReference type="InterPro" id="IPR002539">
    <property type="entry name" value="MaoC-like_dom"/>
</dbReference>
<sequence>MPLSDFKTPRDQRYFEDYEKGRSFEYGPIGVEEPEVIAFARQFDPQAMHIDPEAAARGPFHGLIASGWHTIGLMMRLFVDHYLTSVASLASPGVDEVRWFKPVRPGDQLHLRLTIADAAPSRSKPDRGMVHTVAEGINQQGEVVASFKAMNLIGRRHPEASPQREGTSAP</sequence>
<dbReference type="SUPFAM" id="SSF54637">
    <property type="entry name" value="Thioesterase/thiol ester dehydrase-isomerase"/>
    <property type="match status" value="1"/>
</dbReference>
<dbReference type="PANTHER" id="PTHR43664">
    <property type="entry name" value="MONOAMINE OXIDASE-RELATED"/>
    <property type="match status" value="1"/>
</dbReference>
<feature type="domain" description="MaoC-like" evidence="1">
    <location>
        <begin position="23"/>
        <end position="122"/>
    </location>
</feature>
<dbReference type="CDD" id="cd03454">
    <property type="entry name" value="YdeM"/>
    <property type="match status" value="1"/>
</dbReference>
<dbReference type="Pfam" id="PF01575">
    <property type="entry name" value="MaoC_dehydratas"/>
    <property type="match status" value="1"/>
</dbReference>
<proteinExistence type="predicted"/>
<dbReference type="PANTHER" id="PTHR43664:SF1">
    <property type="entry name" value="BETA-METHYLMALYL-COA DEHYDRATASE"/>
    <property type="match status" value="1"/>
</dbReference>
<dbReference type="InterPro" id="IPR052342">
    <property type="entry name" value="MCH/BMMD"/>
</dbReference>
<dbReference type="InterPro" id="IPR029069">
    <property type="entry name" value="HotDog_dom_sf"/>
</dbReference>
<dbReference type="RefSeq" id="WP_095377307.1">
    <property type="nucleotide sequence ID" value="NZ_NJGC01000003.1"/>
</dbReference>
<reference evidence="2 3" key="1">
    <citation type="submission" date="2017-06" db="EMBL/GenBank/DDBJ databases">
        <title>Genome sequencing and assembly of Stenotrophomonas maltophilia DF07.</title>
        <authorList>
            <person name="Iyer R."/>
        </authorList>
    </citation>
    <scope>NUCLEOTIDE SEQUENCE [LARGE SCALE GENOMIC DNA]</scope>
    <source>
        <strain evidence="2 3">DF07</strain>
    </source>
</reference>
<comment type="caution">
    <text evidence="2">The sequence shown here is derived from an EMBL/GenBank/DDBJ whole genome shotgun (WGS) entry which is preliminary data.</text>
</comment>
<evidence type="ECO:0000259" key="1">
    <source>
        <dbReference type="Pfam" id="PF01575"/>
    </source>
</evidence>
<dbReference type="Proteomes" id="UP000216433">
    <property type="component" value="Unassembled WGS sequence"/>
</dbReference>